<dbReference type="PANTHER" id="PTHR24300:SF376">
    <property type="entry name" value="CYTOCHROME P450 15A1"/>
    <property type="match status" value="1"/>
</dbReference>
<keyword evidence="7 14" id="KW-0479">Metal-binding</keyword>
<evidence type="ECO:0000256" key="14">
    <source>
        <dbReference type="RuleBase" id="RU000461"/>
    </source>
</evidence>
<name>A0A8J2JVR1_9HEXA</name>
<evidence type="ECO:0000256" key="8">
    <source>
        <dbReference type="ARBA" id="ARBA00022824"/>
    </source>
</evidence>
<evidence type="ECO:0000256" key="13">
    <source>
        <dbReference type="ARBA" id="ARBA00023136"/>
    </source>
</evidence>
<dbReference type="InterPro" id="IPR017972">
    <property type="entry name" value="Cyt_P450_CS"/>
</dbReference>
<keyword evidence="9" id="KW-0492">Microsome</keyword>
<protein>
    <recommendedName>
        <fullName evidence="18">Cytochrome P450</fullName>
    </recommendedName>
</protein>
<keyword evidence="8" id="KW-0256">Endoplasmic reticulum</keyword>
<keyword evidence="15" id="KW-1133">Transmembrane helix</keyword>
<evidence type="ECO:0000256" key="3">
    <source>
        <dbReference type="ARBA" id="ARBA00004174"/>
    </source>
</evidence>
<evidence type="ECO:0000256" key="2">
    <source>
        <dbReference type="ARBA" id="ARBA00003690"/>
    </source>
</evidence>
<dbReference type="PANTHER" id="PTHR24300">
    <property type="entry name" value="CYTOCHROME P450 508A4-RELATED"/>
    <property type="match status" value="1"/>
</dbReference>
<evidence type="ECO:0000256" key="11">
    <source>
        <dbReference type="ARBA" id="ARBA00023004"/>
    </source>
</evidence>
<dbReference type="InterPro" id="IPR050182">
    <property type="entry name" value="Cytochrome_P450_fam2"/>
</dbReference>
<evidence type="ECO:0000256" key="6">
    <source>
        <dbReference type="ARBA" id="ARBA00022617"/>
    </source>
</evidence>
<evidence type="ECO:0000256" key="1">
    <source>
        <dbReference type="ARBA" id="ARBA00001971"/>
    </source>
</evidence>
<organism evidence="16 17">
    <name type="scientific">Allacma fusca</name>
    <dbReference type="NCBI Taxonomy" id="39272"/>
    <lineage>
        <taxon>Eukaryota</taxon>
        <taxon>Metazoa</taxon>
        <taxon>Ecdysozoa</taxon>
        <taxon>Arthropoda</taxon>
        <taxon>Hexapoda</taxon>
        <taxon>Collembola</taxon>
        <taxon>Symphypleona</taxon>
        <taxon>Sminthuridae</taxon>
        <taxon>Allacma</taxon>
    </lineage>
</organism>
<comment type="subcellular location">
    <subcellularLocation>
        <location evidence="4">Endoplasmic reticulum membrane</location>
        <topology evidence="4">Peripheral membrane protein</topology>
    </subcellularLocation>
    <subcellularLocation>
        <location evidence="3">Microsome membrane</location>
        <topology evidence="3">Peripheral membrane protein</topology>
    </subcellularLocation>
</comment>
<evidence type="ECO:0008006" key="18">
    <source>
        <dbReference type="Google" id="ProtNLM"/>
    </source>
</evidence>
<feature type="transmembrane region" description="Helical" evidence="15">
    <location>
        <begin position="33"/>
        <end position="51"/>
    </location>
</feature>
<dbReference type="InterPro" id="IPR001128">
    <property type="entry name" value="Cyt_P450"/>
</dbReference>
<sequence length="496" mass="56936">MFLYFCAALLAAISIYCSHFYKYPHPRFPRGYIGLPVIGFLYYFIFQNNFIPMLVKLKEIYGDICSVQLGSYKVVMLNEHNVIREAWQHPAFAGRSKLEGVLVRSSGFRGGIIFNDGEDLLEQQKFTKKTLKDFGFGRKSMENLILEEALELVQSFRETNSKPVYTGHRFDIASLNSFYVVVTGERLKYDDPTIHQLIHVLNKNFELSDGAIIGFLIPWLAWLCPHLIGWNKYVLEVQEIFSFWLNFAQHRLETFSGSYPENFVDAYIQRIVETKDPSSSFYGDIGVKSLATTLQDIFVAGTETTAATLNWIFFLLAAHPEVQKKVFNEINTVLGSGDDKTLPTISDRLRLPMVEAAIMESMRLGTIAPIGLAHRTMEDIHFRGHFIPKDTLIHSNIISVHFDVKLWGDPYVFRPERFLTADTSKIQNFRYFLPFSHGKRKCLGESLAKDELFLFTTCMLQEFRIKIPAGNKILLRPRIGISAVPQNHQLVFEPRN</sequence>
<evidence type="ECO:0000256" key="15">
    <source>
        <dbReference type="SAM" id="Phobius"/>
    </source>
</evidence>
<dbReference type="GO" id="GO:0006082">
    <property type="term" value="P:organic acid metabolic process"/>
    <property type="evidence" value="ECO:0007669"/>
    <property type="project" value="TreeGrafter"/>
</dbReference>
<dbReference type="Pfam" id="PF00067">
    <property type="entry name" value="p450"/>
    <property type="match status" value="1"/>
</dbReference>
<accession>A0A8J2JVR1</accession>
<dbReference type="AlphaFoldDB" id="A0A8J2JVR1"/>
<dbReference type="PROSITE" id="PS00086">
    <property type="entry name" value="CYTOCHROME_P450"/>
    <property type="match status" value="1"/>
</dbReference>
<keyword evidence="12 14" id="KW-0503">Monooxygenase</keyword>
<dbReference type="FunFam" id="1.10.630.10:FF:000238">
    <property type="entry name" value="Cytochrome P450 2A6"/>
    <property type="match status" value="1"/>
</dbReference>
<proteinExistence type="inferred from homology"/>
<keyword evidence="13 15" id="KW-0472">Membrane</keyword>
<evidence type="ECO:0000256" key="10">
    <source>
        <dbReference type="ARBA" id="ARBA00023002"/>
    </source>
</evidence>
<gene>
    <name evidence="16" type="ORF">AFUS01_LOCUS14393</name>
</gene>
<keyword evidence="17" id="KW-1185">Reference proteome</keyword>
<evidence type="ECO:0000256" key="5">
    <source>
        <dbReference type="ARBA" id="ARBA00010617"/>
    </source>
</evidence>
<comment type="similarity">
    <text evidence="5 14">Belongs to the cytochrome P450 family.</text>
</comment>
<evidence type="ECO:0000256" key="4">
    <source>
        <dbReference type="ARBA" id="ARBA00004406"/>
    </source>
</evidence>
<evidence type="ECO:0000313" key="16">
    <source>
        <dbReference type="EMBL" id="CAG7725436.1"/>
    </source>
</evidence>
<dbReference type="GO" id="GO:0005789">
    <property type="term" value="C:endoplasmic reticulum membrane"/>
    <property type="evidence" value="ECO:0007669"/>
    <property type="project" value="UniProtKB-SubCell"/>
</dbReference>
<reference evidence="16" key="1">
    <citation type="submission" date="2021-06" db="EMBL/GenBank/DDBJ databases">
        <authorList>
            <person name="Hodson N. C."/>
            <person name="Mongue J. A."/>
            <person name="Jaron S. K."/>
        </authorList>
    </citation>
    <scope>NUCLEOTIDE SEQUENCE</scope>
</reference>
<dbReference type="Proteomes" id="UP000708208">
    <property type="component" value="Unassembled WGS sequence"/>
</dbReference>
<comment type="function">
    <text evidence="2">May be involved in the metabolism of insect hormones and in the breakdown of synthetic insecticides.</text>
</comment>
<dbReference type="GO" id="GO:0016712">
    <property type="term" value="F:oxidoreductase activity, acting on paired donors, with incorporation or reduction of molecular oxygen, reduced flavin or flavoprotein as one donor, and incorporation of one atom of oxygen"/>
    <property type="evidence" value="ECO:0007669"/>
    <property type="project" value="TreeGrafter"/>
</dbReference>
<dbReference type="EMBL" id="CAJVCH010121986">
    <property type="protein sequence ID" value="CAG7725436.1"/>
    <property type="molecule type" value="Genomic_DNA"/>
</dbReference>
<keyword evidence="10 14" id="KW-0560">Oxidoreductase</keyword>
<comment type="caution">
    <text evidence="16">The sequence shown here is derived from an EMBL/GenBank/DDBJ whole genome shotgun (WGS) entry which is preliminary data.</text>
</comment>
<evidence type="ECO:0000256" key="12">
    <source>
        <dbReference type="ARBA" id="ARBA00023033"/>
    </source>
</evidence>
<comment type="cofactor">
    <cofactor evidence="1">
        <name>heme</name>
        <dbReference type="ChEBI" id="CHEBI:30413"/>
    </cofactor>
</comment>
<dbReference type="GO" id="GO:0006805">
    <property type="term" value="P:xenobiotic metabolic process"/>
    <property type="evidence" value="ECO:0007669"/>
    <property type="project" value="TreeGrafter"/>
</dbReference>
<keyword evidence="6 14" id="KW-0349">Heme</keyword>
<keyword evidence="15" id="KW-0812">Transmembrane</keyword>
<evidence type="ECO:0000313" key="17">
    <source>
        <dbReference type="Proteomes" id="UP000708208"/>
    </source>
</evidence>
<dbReference type="GO" id="GO:0005506">
    <property type="term" value="F:iron ion binding"/>
    <property type="evidence" value="ECO:0007669"/>
    <property type="project" value="InterPro"/>
</dbReference>
<dbReference type="GO" id="GO:0008395">
    <property type="term" value="F:steroid hydroxylase activity"/>
    <property type="evidence" value="ECO:0007669"/>
    <property type="project" value="TreeGrafter"/>
</dbReference>
<keyword evidence="11 14" id="KW-0408">Iron</keyword>
<dbReference type="GO" id="GO:0020037">
    <property type="term" value="F:heme binding"/>
    <property type="evidence" value="ECO:0007669"/>
    <property type="project" value="InterPro"/>
</dbReference>
<evidence type="ECO:0000256" key="7">
    <source>
        <dbReference type="ARBA" id="ARBA00022723"/>
    </source>
</evidence>
<evidence type="ECO:0000256" key="9">
    <source>
        <dbReference type="ARBA" id="ARBA00022848"/>
    </source>
</evidence>
<dbReference type="OrthoDB" id="3934656at2759"/>